<dbReference type="Gene3D" id="3.30.530.20">
    <property type="match status" value="1"/>
</dbReference>
<proteinExistence type="predicted"/>
<evidence type="ECO:0000313" key="1">
    <source>
        <dbReference type="EMBL" id="SEL01356.1"/>
    </source>
</evidence>
<dbReference type="InterPro" id="IPR023393">
    <property type="entry name" value="START-like_dom_sf"/>
</dbReference>
<dbReference type="STRING" id="1396821.SAMN05444515_10819"/>
<name>A0A1H7LR17_9GAMM</name>
<sequence>MVKAQSRTLIKRPLEQVFSFIVDDFIRNYPRWSPEVKSLRALTSGPLRPGWTGRQVRVDQGRRTETEFRVVTLEPGARISFRGTTDPYRIDYEFKPRDGHTELTFTFELAKLGFAMRPFEKLIRIAVQEGTDRTARNIKGLAETELEPLSLTPPSS</sequence>
<protein>
    <submittedName>
        <fullName evidence="1">Polyketide cyclase / dehydrase and lipid transport</fullName>
    </submittedName>
</protein>
<keyword evidence="2" id="KW-1185">Reference proteome</keyword>
<organism evidence="1 2">
    <name type="scientific">Ectothiorhodospira marina</name>
    <dbReference type="NCBI Taxonomy" id="1396821"/>
    <lineage>
        <taxon>Bacteria</taxon>
        <taxon>Pseudomonadati</taxon>
        <taxon>Pseudomonadota</taxon>
        <taxon>Gammaproteobacteria</taxon>
        <taxon>Chromatiales</taxon>
        <taxon>Ectothiorhodospiraceae</taxon>
        <taxon>Ectothiorhodospira</taxon>
    </lineage>
</organism>
<dbReference type="EMBL" id="FOAA01000008">
    <property type="protein sequence ID" value="SEL01356.1"/>
    <property type="molecule type" value="Genomic_DNA"/>
</dbReference>
<evidence type="ECO:0000313" key="2">
    <source>
        <dbReference type="Proteomes" id="UP000199256"/>
    </source>
</evidence>
<dbReference type="RefSeq" id="WP_090253280.1">
    <property type="nucleotide sequence ID" value="NZ_FOAA01000008.1"/>
</dbReference>
<accession>A0A1H7LR17</accession>
<dbReference type="OrthoDB" id="953281at2"/>
<dbReference type="SUPFAM" id="SSF55961">
    <property type="entry name" value="Bet v1-like"/>
    <property type="match status" value="1"/>
</dbReference>
<gene>
    <name evidence="1" type="ORF">SAMN05444515_10819</name>
</gene>
<dbReference type="InterPro" id="IPR019587">
    <property type="entry name" value="Polyketide_cyclase/dehydratase"/>
</dbReference>
<dbReference type="Proteomes" id="UP000199256">
    <property type="component" value="Unassembled WGS sequence"/>
</dbReference>
<dbReference type="Pfam" id="PF10604">
    <property type="entry name" value="Polyketide_cyc2"/>
    <property type="match status" value="1"/>
</dbReference>
<reference evidence="2" key="1">
    <citation type="submission" date="2016-10" db="EMBL/GenBank/DDBJ databases">
        <authorList>
            <person name="Varghese N."/>
            <person name="Submissions S."/>
        </authorList>
    </citation>
    <scope>NUCLEOTIDE SEQUENCE [LARGE SCALE GENOMIC DNA]</scope>
    <source>
        <strain evidence="2">DSM 241</strain>
    </source>
</reference>
<dbReference type="AlphaFoldDB" id="A0A1H7LR17"/>